<protein>
    <recommendedName>
        <fullName evidence="3">Amidoligase enzyme</fullName>
    </recommendedName>
</protein>
<dbReference type="AlphaFoldDB" id="A0A1J7J7F8"/>
<gene>
    <name evidence="1" type="ORF">CONLIGDRAFT_649469</name>
</gene>
<dbReference type="InterPro" id="IPR022025">
    <property type="entry name" value="Amidoligase_2"/>
</dbReference>
<accession>A0A1J7J7F8</accession>
<dbReference type="PANTHER" id="PTHR36847">
    <property type="entry name" value="AMIDOLIGASE ENZYME"/>
    <property type="match status" value="1"/>
</dbReference>
<evidence type="ECO:0008006" key="3">
    <source>
        <dbReference type="Google" id="ProtNLM"/>
    </source>
</evidence>
<proteinExistence type="predicted"/>
<dbReference type="Proteomes" id="UP000182658">
    <property type="component" value="Unassembled WGS sequence"/>
</dbReference>
<evidence type="ECO:0000313" key="2">
    <source>
        <dbReference type="Proteomes" id="UP000182658"/>
    </source>
</evidence>
<sequence length="432" mass="48701">MSSSAPQHVRPIQPPQTLTFGLEIEMIVPGATASLRISGRDAAFQDPHANDGRWYARGPHLTQNQDDCEETVETCLSAAGLANVQREYQHNPPQVSDEARVSQIYHPNIAMKYHHWRVMSDGSCQCEMWFAEDDVLGRYTWSSVEIASSVFRSSARSDTWISVSPAQKAQLSQICRSLTSHMRIRVAQSCGLHCHIGLGGDTIPPDTVRRFVTTMWLIEDAILMLCAPWRVHSDFALPITLFSRLAREEDRWKFIQTLSNMNADIRMLLGDGVRNRLSTLEQERVKLIWSLPLEDLREAIGTNDGTVRGTVSIQGCCGPVSNPFMCPVQNTIEIRYASSTLVADELTAWTNIFLRLFQLCNFYTDTEAVRLAAVLDHVVDALDPTKGIHAGHELLRQLDLGDDVPVWTAAQRRWALETDHDHVRRSPFVDRQ</sequence>
<reference evidence="1 2" key="1">
    <citation type="submission" date="2016-10" db="EMBL/GenBank/DDBJ databases">
        <title>Draft genome sequence of Coniochaeta ligniaria NRRL30616, a lignocellulolytic fungus for bioabatement of inhibitors in plant biomass hydrolysates.</title>
        <authorList>
            <consortium name="DOE Joint Genome Institute"/>
            <person name="Jimenez D.J."/>
            <person name="Hector R.E."/>
            <person name="Riley R."/>
            <person name="Sun H."/>
            <person name="Grigoriev I.V."/>
            <person name="Van Elsas J.D."/>
            <person name="Nichols N.N."/>
        </authorList>
    </citation>
    <scope>NUCLEOTIDE SEQUENCE [LARGE SCALE GENOMIC DNA]</scope>
    <source>
        <strain evidence="1 2">NRRL 30616</strain>
    </source>
</reference>
<keyword evidence="2" id="KW-1185">Reference proteome</keyword>
<dbReference type="EMBL" id="KV875106">
    <property type="protein sequence ID" value="OIW23434.1"/>
    <property type="molecule type" value="Genomic_DNA"/>
</dbReference>
<dbReference type="InParanoid" id="A0A1J7J7F8"/>
<evidence type="ECO:0000313" key="1">
    <source>
        <dbReference type="EMBL" id="OIW23434.1"/>
    </source>
</evidence>
<dbReference type="PANTHER" id="PTHR36847:SF1">
    <property type="entry name" value="AMIDOLIGASE ENZYME"/>
    <property type="match status" value="1"/>
</dbReference>
<dbReference type="OrthoDB" id="412402at2759"/>
<dbReference type="STRING" id="1408157.A0A1J7J7F8"/>
<dbReference type="Pfam" id="PF12224">
    <property type="entry name" value="Amidoligase_2"/>
    <property type="match status" value="1"/>
</dbReference>
<organism evidence="1 2">
    <name type="scientific">Coniochaeta ligniaria NRRL 30616</name>
    <dbReference type="NCBI Taxonomy" id="1408157"/>
    <lineage>
        <taxon>Eukaryota</taxon>
        <taxon>Fungi</taxon>
        <taxon>Dikarya</taxon>
        <taxon>Ascomycota</taxon>
        <taxon>Pezizomycotina</taxon>
        <taxon>Sordariomycetes</taxon>
        <taxon>Sordariomycetidae</taxon>
        <taxon>Coniochaetales</taxon>
        <taxon>Coniochaetaceae</taxon>
        <taxon>Coniochaeta</taxon>
    </lineage>
</organism>
<name>A0A1J7J7F8_9PEZI</name>